<gene>
    <name evidence="1" type="ORF">VW23_017800</name>
</gene>
<dbReference type="EMBL" id="LAJE02000169">
    <property type="protein sequence ID" value="OEO31140.1"/>
    <property type="molecule type" value="Genomic_DNA"/>
</dbReference>
<dbReference type="Proteomes" id="UP000095463">
    <property type="component" value="Unassembled WGS sequence"/>
</dbReference>
<keyword evidence="2" id="KW-1185">Reference proteome</keyword>
<evidence type="ECO:0000313" key="2">
    <source>
        <dbReference type="Proteomes" id="UP000095463"/>
    </source>
</evidence>
<dbReference type="RefSeq" id="WP_069909678.1">
    <property type="nucleotide sequence ID" value="NZ_LAJE02000169.1"/>
</dbReference>
<proteinExistence type="predicted"/>
<comment type="caution">
    <text evidence="1">The sequence shown here is derived from an EMBL/GenBank/DDBJ whole genome shotgun (WGS) entry which is preliminary data.</text>
</comment>
<evidence type="ECO:0000313" key="1">
    <source>
        <dbReference type="EMBL" id="OEO31140.1"/>
    </source>
</evidence>
<organism evidence="1 2">
    <name type="scientific">Devosia insulae DS-56</name>
    <dbReference type="NCBI Taxonomy" id="1116389"/>
    <lineage>
        <taxon>Bacteria</taxon>
        <taxon>Pseudomonadati</taxon>
        <taxon>Pseudomonadota</taxon>
        <taxon>Alphaproteobacteria</taxon>
        <taxon>Hyphomicrobiales</taxon>
        <taxon>Devosiaceae</taxon>
        <taxon>Devosia</taxon>
    </lineage>
</organism>
<sequence length="97" mass="10889">MSNTLVLHFRVPDGEAPALLRGRLVTFQSSLYSCLRQTGWGTVDWTELDRRAPTFSVHDVKSAKRKRVRDWIEREVAGHGLVVKTEAGPARNTSVVT</sequence>
<dbReference type="AlphaFoldDB" id="A0A1E5XRC1"/>
<dbReference type="OrthoDB" id="9899175at2"/>
<protein>
    <submittedName>
        <fullName evidence="1">Uncharacterized protein</fullName>
    </submittedName>
</protein>
<reference evidence="1 2" key="1">
    <citation type="journal article" date="2015" name="Genome Announc.">
        <title>Genome Assemblies of Three Soil-Associated Devosia species: D. insulae, D. limi, and D. soli.</title>
        <authorList>
            <person name="Hassan Y.I."/>
            <person name="Lepp D."/>
            <person name="Zhou T."/>
        </authorList>
    </citation>
    <scope>NUCLEOTIDE SEQUENCE [LARGE SCALE GENOMIC DNA]</scope>
    <source>
        <strain evidence="1 2">DS-56</strain>
    </source>
</reference>
<name>A0A1E5XRC1_9HYPH</name>
<accession>A0A1E5XRC1</accession>